<name>A0ACB6R9Q9_9PLEO</name>
<gene>
    <name evidence="1" type="ORF">BDR25DRAFT_379749</name>
</gene>
<comment type="caution">
    <text evidence="1">The sequence shown here is derived from an EMBL/GenBank/DDBJ whole genome shotgun (WGS) entry which is preliminary data.</text>
</comment>
<reference evidence="1" key="1">
    <citation type="journal article" date="2020" name="Stud. Mycol.">
        <title>101 Dothideomycetes genomes: a test case for predicting lifestyles and emergence of pathogens.</title>
        <authorList>
            <person name="Haridas S."/>
            <person name="Albert R."/>
            <person name="Binder M."/>
            <person name="Bloem J."/>
            <person name="Labutti K."/>
            <person name="Salamov A."/>
            <person name="Andreopoulos B."/>
            <person name="Baker S."/>
            <person name="Barry K."/>
            <person name="Bills G."/>
            <person name="Bluhm B."/>
            <person name="Cannon C."/>
            <person name="Castanera R."/>
            <person name="Culley D."/>
            <person name="Daum C."/>
            <person name="Ezra D."/>
            <person name="Gonzalez J."/>
            <person name="Henrissat B."/>
            <person name="Kuo A."/>
            <person name="Liang C."/>
            <person name="Lipzen A."/>
            <person name="Lutzoni F."/>
            <person name="Magnuson J."/>
            <person name="Mondo S."/>
            <person name="Nolan M."/>
            <person name="Ohm R."/>
            <person name="Pangilinan J."/>
            <person name="Park H.-J."/>
            <person name="Ramirez L."/>
            <person name="Alfaro M."/>
            <person name="Sun H."/>
            <person name="Tritt A."/>
            <person name="Yoshinaga Y."/>
            <person name="Zwiers L.-H."/>
            <person name="Turgeon B."/>
            <person name="Goodwin S."/>
            <person name="Spatafora J."/>
            <person name="Crous P."/>
            <person name="Grigoriev I."/>
        </authorList>
    </citation>
    <scope>NUCLEOTIDE SEQUENCE</scope>
    <source>
        <strain evidence="1">ATCC 200398</strain>
    </source>
</reference>
<evidence type="ECO:0000313" key="2">
    <source>
        <dbReference type="Proteomes" id="UP000799755"/>
    </source>
</evidence>
<dbReference type="Proteomes" id="UP000799755">
    <property type="component" value="Unassembled WGS sequence"/>
</dbReference>
<evidence type="ECO:0000313" key="1">
    <source>
        <dbReference type="EMBL" id="KAF2476058.1"/>
    </source>
</evidence>
<sequence>MVFLYSFTTELLQDNCSEIKEIAVSVIKPRLRICFGPAHGPEISTPQSMYHNAIDTTGAQFGYYEPLCSWGSFQQRISKVDRVNELGYIRHTVFYNSTKYPVKSMISQQAEKEELVKQLKHWLPVWVTPHSGKFNPILQGPEAAFESTKHEFLEQLSAHVKKSLARMYTPAEIAKRTKEVKARMAQNQADPTSRNEFEGSLQFFTSAIGIQDRIG</sequence>
<dbReference type="EMBL" id="MU003495">
    <property type="protein sequence ID" value="KAF2476058.1"/>
    <property type="molecule type" value="Genomic_DNA"/>
</dbReference>
<protein>
    <submittedName>
        <fullName evidence="1">Uncharacterized protein</fullName>
    </submittedName>
</protein>
<keyword evidence="2" id="KW-1185">Reference proteome</keyword>
<accession>A0ACB6R9Q9</accession>
<proteinExistence type="predicted"/>
<organism evidence="1 2">
    <name type="scientific">Lindgomyces ingoldianus</name>
    <dbReference type="NCBI Taxonomy" id="673940"/>
    <lineage>
        <taxon>Eukaryota</taxon>
        <taxon>Fungi</taxon>
        <taxon>Dikarya</taxon>
        <taxon>Ascomycota</taxon>
        <taxon>Pezizomycotina</taxon>
        <taxon>Dothideomycetes</taxon>
        <taxon>Pleosporomycetidae</taxon>
        <taxon>Pleosporales</taxon>
        <taxon>Lindgomycetaceae</taxon>
        <taxon>Lindgomyces</taxon>
    </lineage>
</organism>